<dbReference type="SMART" id="SM01041">
    <property type="entry name" value="BRO1"/>
    <property type="match status" value="1"/>
</dbReference>
<dbReference type="RefSeq" id="XP_025408426.1">
    <property type="nucleotide sequence ID" value="XM_025552641.1"/>
</dbReference>
<feature type="region of interest" description="Disordered" evidence="2">
    <location>
        <begin position="717"/>
        <end position="740"/>
    </location>
</feature>
<reference evidence="6" key="2">
    <citation type="submission" date="2025-04" db="UniProtKB">
        <authorList>
            <consortium name="RefSeq"/>
        </authorList>
    </citation>
    <scope>IDENTIFICATION</scope>
    <source>
        <tissue evidence="6">Whole body</tissue>
    </source>
</reference>
<sequence>MATTALLSVPTKRASDVNIVKPLRHLISSHYNSADNPEDYSEAINELNKLRNQALWKVLDKYDNSLDLIYTYYDQLTTLESKVPPSEVQIPFKWKDAFNKMTSFFANGKVSLTLSSFAYERVCVLFNIAAQQSAIAAAQNLETDEGLKLAAKFLQQSAGIFNYLKTTVMNVIQQDPTPDLNPDMLAMLSSLMLAQAQEVFIIKANKDKMKDQSIAKLCAQCEEYYTEAMKMMEREQVMMSLDKDWTSHVYGKQAMFYAMTQYYQAMVCKNNKTIGEQIARLHLAISFLKVGQDRCGRSFYNELLNKAVQELNEAKKDNDFIYHERIPDVKNLEPVTKVAIAKPTPVPTKLSAKFKDLFEDLVPISVQQALSAYDVRKTELVNSEIAKLRESTQILNGCLASLNLPAALEDVKGVGIPQSLVEKSNSVRINGGVKKLETMIKELPELLKRNEEIINESERMLNEEQTSDEQLQAQFKEKWNRTKSSSLTQVFRVNITKYREIIKNATSADKMIREKFETHKRAIYLLSEGQEAMQSILPVGSNSSVNFANSTAADKLKHLMEEVEILKNERDVIETELKCATTDMKSKFLNALSEEGSIHEANLSTESLDQSYGHLQAQIRDSQAKQEKLLSNIQVVNAEFCREKSGTGQRDALFKELAAGYDVYNDLQNNLMEGTKFYNDLTEILITAQNKISDFCFARKAEKEELLKTLTSDLSREKPISLPTPAPVTNQQSPANSSVSAQLPYPMQPQGMPLPYTLPRTGPYPTAYMCAPPMPTTYNPYATLHYQPQAYQNYPAQNQSQYPPQYPQQYPPQNQQQPPW</sequence>
<feature type="domain" description="BRO1" evidence="3">
    <location>
        <begin position="5"/>
        <end position="395"/>
    </location>
</feature>
<dbReference type="CDD" id="cd09240">
    <property type="entry name" value="BRO1_Alix"/>
    <property type="match status" value="1"/>
</dbReference>
<evidence type="ECO:0000256" key="1">
    <source>
        <dbReference type="SAM" id="Coils"/>
    </source>
</evidence>
<evidence type="ECO:0000256" key="2">
    <source>
        <dbReference type="SAM" id="MobiDB-lite"/>
    </source>
</evidence>
<dbReference type="InterPro" id="IPR004328">
    <property type="entry name" value="BRO1_dom"/>
</dbReference>
<feature type="coiled-coil region" evidence="1">
    <location>
        <begin position="297"/>
        <end position="324"/>
    </location>
</feature>
<dbReference type="Pfam" id="PF03097">
    <property type="entry name" value="BRO1"/>
    <property type="match status" value="1"/>
</dbReference>
<feature type="compositionally biased region" description="Polar residues" evidence="2">
    <location>
        <begin position="727"/>
        <end position="740"/>
    </location>
</feature>
<dbReference type="GO" id="GO:0005768">
    <property type="term" value="C:endosome"/>
    <property type="evidence" value="ECO:0007669"/>
    <property type="project" value="TreeGrafter"/>
</dbReference>
<dbReference type="Pfam" id="PF13949">
    <property type="entry name" value="ALIX_LYPXL_bnd"/>
    <property type="match status" value="1"/>
</dbReference>
<dbReference type="Gene3D" id="1.20.140.50">
    <property type="entry name" value="alix/aip1 like domains"/>
    <property type="match status" value="1"/>
</dbReference>
<dbReference type="EMBL" id="GGMS01013059">
    <property type="protein sequence ID" value="MBY82262.1"/>
    <property type="molecule type" value="Transcribed_RNA"/>
</dbReference>
<keyword evidence="1" id="KW-0175">Coiled coil</keyword>
<dbReference type="PANTHER" id="PTHR23030:SF39">
    <property type="entry name" value="PROGRAMMED CELL DEATH 6-INTERACTING PROTEIN"/>
    <property type="match status" value="1"/>
</dbReference>
<evidence type="ECO:0000313" key="4">
    <source>
        <dbReference type="EMBL" id="MBY82262.1"/>
    </source>
</evidence>
<dbReference type="InterPro" id="IPR038499">
    <property type="entry name" value="BRO1_sf"/>
</dbReference>
<keyword evidence="5" id="KW-1185">Reference proteome</keyword>
<feature type="compositionally biased region" description="Low complexity" evidence="2">
    <location>
        <begin position="789"/>
        <end position="803"/>
    </location>
</feature>
<accession>A0A2S2QYR3</accession>
<dbReference type="PROSITE" id="PS51180">
    <property type="entry name" value="BRO1"/>
    <property type="match status" value="1"/>
</dbReference>
<feature type="coiled-coil region" evidence="1">
    <location>
        <begin position="549"/>
        <end position="583"/>
    </location>
</feature>
<organism evidence="4">
    <name type="scientific">Sipha flava</name>
    <name type="common">yellow sugarcane aphid</name>
    <dbReference type="NCBI Taxonomy" id="143950"/>
    <lineage>
        <taxon>Eukaryota</taxon>
        <taxon>Metazoa</taxon>
        <taxon>Ecdysozoa</taxon>
        <taxon>Arthropoda</taxon>
        <taxon>Hexapoda</taxon>
        <taxon>Insecta</taxon>
        <taxon>Pterygota</taxon>
        <taxon>Neoptera</taxon>
        <taxon>Paraneoptera</taxon>
        <taxon>Hemiptera</taxon>
        <taxon>Sternorrhyncha</taxon>
        <taxon>Aphidomorpha</taxon>
        <taxon>Aphidoidea</taxon>
        <taxon>Aphididae</taxon>
        <taxon>Sipha</taxon>
    </lineage>
</organism>
<dbReference type="InterPro" id="IPR025304">
    <property type="entry name" value="ALIX_V_dom"/>
</dbReference>
<proteinExistence type="predicted"/>
<name>A0A2S2QYR3_9HEMI</name>
<dbReference type="OrthoDB" id="2141925at2759"/>
<dbReference type="PANTHER" id="PTHR23030">
    <property type="entry name" value="PCD6 INTERACTING PROTEIN-RELATED"/>
    <property type="match status" value="1"/>
</dbReference>
<dbReference type="FunFam" id="1.25.40.280:FF:000001">
    <property type="entry name" value="programmed cell death 6-interacting protein-like isoform X1"/>
    <property type="match status" value="1"/>
</dbReference>
<dbReference type="CDD" id="cd09235">
    <property type="entry name" value="V_Alix"/>
    <property type="match status" value="1"/>
</dbReference>
<dbReference type="Gene3D" id="1.20.120.560">
    <property type="entry name" value="alix/aip1 in complex with the ypdl late domain"/>
    <property type="match status" value="1"/>
</dbReference>
<gene>
    <name evidence="4" type="primary">PDCD6IP_1</name>
    <name evidence="6" type="synonym">LOC112682135</name>
    <name evidence="4" type="ORF">g.97278</name>
</gene>
<evidence type="ECO:0000313" key="6">
    <source>
        <dbReference type="RefSeq" id="XP_025408426.1"/>
    </source>
</evidence>
<feature type="compositionally biased region" description="Low complexity" evidence="2">
    <location>
        <begin position="811"/>
        <end position="820"/>
    </location>
</feature>
<feature type="region of interest" description="Disordered" evidence="2">
    <location>
        <begin position="789"/>
        <end position="820"/>
    </location>
</feature>
<dbReference type="Gene3D" id="1.25.40.280">
    <property type="entry name" value="alix/aip1 like domains"/>
    <property type="match status" value="1"/>
</dbReference>
<dbReference type="GO" id="GO:0000281">
    <property type="term" value="P:mitotic cytokinesis"/>
    <property type="evidence" value="ECO:0007669"/>
    <property type="project" value="TreeGrafter"/>
</dbReference>
<evidence type="ECO:0000259" key="3">
    <source>
        <dbReference type="PROSITE" id="PS51180"/>
    </source>
</evidence>
<feature type="coiled-coil region" evidence="1">
    <location>
        <begin position="436"/>
        <end position="474"/>
    </location>
</feature>
<reference evidence="4" key="1">
    <citation type="submission" date="2018-04" db="EMBL/GenBank/DDBJ databases">
        <title>Transcriptome assembly of Sipha flava.</title>
        <authorList>
            <person name="Scully E.D."/>
            <person name="Geib S.M."/>
            <person name="Palmer N.A."/>
            <person name="Koch K."/>
            <person name="Bradshaw J."/>
            <person name="Heng-Moss T."/>
            <person name="Sarath G."/>
        </authorList>
    </citation>
    <scope>NUCLEOTIDE SEQUENCE</scope>
</reference>
<protein>
    <submittedName>
        <fullName evidence="4 6">Programmed cell death 6-interacting protein</fullName>
    </submittedName>
</protein>
<dbReference type="Proteomes" id="UP000694846">
    <property type="component" value="Unplaced"/>
</dbReference>
<evidence type="ECO:0000313" key="5">
    <source>
        <dbReference type="Proteomes" id="UP000694846"/>
    </source>
</evidence>
<dbReference type="AlphaFoldDB" id="A0A2S2QYR3"/>